<feature type="transmembrane region" description="Helical" evidence="1">
    <location>
        <begin position="98"/>
        <end position="122"/>
    </location>
</feature>
<keyword evidence="1" id="KW-0812">Transmembrane</keyword>
<accession>A0A8J6NG43</accession>
<feature type="transmembrane region" description="Helical" evidence="1">
    <location>
        <begin position="204"/>
        <end position="226"/>
    </location>
</feature>
<name>A0A8J6NG43_9BACT</name>
<comment type="caution">
    <text evidence="3">The sequence shown here is derived from an EMBL/GenBank/DDBJ whole genome shotgun (WGS) entry which is preliminary data.</text>
</comment>
<feature type="transmembrane region" description="Helical" evidence="1">
    <location>
        <begin position="160"/>
        <end position="184"/>
    </location>
</feature>
<evidence type="ECO:0000313" key="4">
    <source>
        <dbReference type="Proteomes" id="UP000614424"/>
    </source>
</evidence>
<dbReference type="EMBL" id="JACNJZ010000222">
    <property type="protein sequence ID" value="MBC8319076.1"/>
    <property type="molecule type" value="Genomic_DNA"/>
</dbReference>
<dbReference type="Pfam" id="PF02355">
    <property type="entry name" value="SecD_SecF_C"/>
    <property type="match status" value="1"/>
</dbReference>
<protein>
    <recommendedName>
        <fullName evidence="2">Protein export membrane protein SecD/SecF C-terminal domain-containing protein</fullName>
    </recommendedName>
</protein>
<feature type="transmembrane region" description="Helical" evidence="1">
    <location>
        <begin position="68"/>
        <end position="86"/>
    </location>
</feature>
<dbReference type="SUPFAM" id="SSF82866">
    <property type="entry name" value="Multidrug efflux transporter AcrB transmembrane domain"/>
    <property type="match status" value="1"/>
</dbReference>
<feature type="domain" description="Protein export membrane protein SecD/SecF C-terminal" evidence="2">
    <location>
        <begin position="79"/>
        <end position="147"/>
    </location>
</feature>
<evidence type="ECO:0000313" key="3">
    <source>
        <dbReference type="EMBL" id="MBC8319076.1"/>
    </source>
</evidence>
<evidence type="ECO:0000259" key="2">
    <source>
        <dbReference type="Pfam" id="PF02355"/>
    </source>
</evidence>
<dbReference type="AlphaFoldDB" id="A0A8J6NG43"/>
<sequence length="256" mass="27625">MKRVDEAEANEFEEEGEPLGMKEQLFDGRFVERIFEYSGDFSFIPGEGVTSIGPRMTMENIQNIKYSLVWSCILLLGCILVFLGMMNKTYTLPQRFSVGLAVIAALFIDMAILFCLLIGVGIQLKFTTIAAILTVMGYSINDSLVIVGHEGKLERLGLRILLTSLSTAIMAFLLWQGSVSLGVLISEKAGGQLDSVIGSVGREIGQIVFAGVFIGTATSVGIVAPLTRVLLHRDLDQGDSGISTNKEAVGSNLAHS</sequence>
<dbReference type="InterPro" id="IPR048634">
    <property type="entry name" value="SecD_SecF_C"/>
</dbReference>
<evidence type="ECO:0000256" key="1">
    <source>
        <dbReference type="SAM" id="Phobius"/>
    </source>
</evidence>
<dbReference type="Proteomes" id="UP000614424">
    <property type="component" value="Unassembled WGS sequence"/>
</dbReference>
<reference evidence="3 4" key="1">
    <citation type="submission" date="2020-08" db="EMBL/GenBank/DDBJ databases">
        <title>Bridging the membrane lipid divide: bacteria of the FCB group superphylum have the potential to synthesize archaeal ether lipids.</title>
        <authorList>
            <person name="Villanueva L."/>
            <person name="Von Meijenfeldt F.A.B."/>
            <person name="Westbye A.B."/>
            <person name="Yadav S."/>
            <person name="Hopmans E.C."/>
            <person name="Dutilh B.E."/>
            <person name="Sinninghe Damste J.S."/>
        </authorList>
    </citation>
    <scope>NUCLEOTIDE SEQUENCE [LARGE SCALE GENOMIC DNA]</scope>
    <source>
        <strain evidence="3">NIOZ-UU47</strain>
    </source>
</reference>
<keyword evidence="1" id="KW-0472">Membrane</keyword>
<proteinExistence type="predicted"/>
<dbReference type="Gene3D" id="1.20.1640.10">
    <property type="entry name" value="Multidrug efflux transporter AcrB transmembrane domain"/>
    <property type="match status" value="1"/>
</dbReference>
<organism evidence="3 4">
    <name type="scientific">Candidatus Desulfobia pelagia</name>
    <dbReference type="NCBI Taxonomy" id="2841692"/>
    <lineage>
        <taxon>Bacteria</taxon>
        <taxon>Pseudomonadati</taxon>
        <taxon>Thermodesulfobacteriota</taxon>
        <taxon>Desulfobulbia</taxon>
        <taxon>Desulfobulbales</taxon>
        <taxon>Desulfobulbaceae</taxon>
        <taxon>Candidatus Desulfobia</taxon>
    </lineage>
</organism>
<keyword evidence="1" id="KW-1133">Transmembrane helix</keyword>
<gene>
    <name evidence="3" type="ORF">H8E41_14370</name>
</gene>